<name>T1K9W2_TETUR</name>
<proteinExistence type="predicted"/>
<dbReference type="Proteomes" id="UP000015104">
    <property type="component" value="Unassembled WGS sequence"/>
</dbReference>
<keyword evidence="1" id="KW-1133">Transmembrane helix</keyword>
<dbReference type="HOGENOM" id="CLU_722260_0_0_1"/>
<evidence type="ECO:0000313" key="2">
    <source>
        <dbReference type="EnsemblMetazoa" id="tetur07g06380.1"/>
    </source>
</evidence>
<reference evidence="2" key="2">
    <citation type="submission" date="2015-06" db="UniProtKB">
        <authorList>
            <consortium name="EnsemblMetazoa"/>
        </authorList>
    </citation>
    <scope>IDENTIFICATION</scope>
</reference>
<organism evidence="2 3">
    <name type="scientific">Tetranychus urticae</name>
    <name type="common">Two-spotted spider mite</name>
    <dbReference type="NCBI Taxonomy" id="32264"/>
    <lineage>
        <taxon>Eukaryota</taxon>
        <taxon>Metazoa</taxon>
        <taxon>Ecdysozoa</taxon>
        <taxon>Arthropoda</taxon>
        <taxon>Chelicerata</taxon>
        <taxon>Arachnida</taxon>
        <taxon>Acari</taxon>
        <taxon>Acariformes</taxon>
        <taxon>Trombidiformes</taxon>
        <taxon>Prostigmata</taxon>
        <taxon>Eleutherengona</taxon>
        <taxon>Raphignathae</taxon>
        <taxon>Tetranychoidea</taxon>
        <taxon>Tetranychidae</taxon>
        <taxon>Tetranychus</taxon>
    </lineage>
</organism>
<sequence>MMAASLKKPSNPLTKSLIFTHDKLVPIIICIIGATTQVSTLFTLYFSWPTTTVIELYRPNVINLPSISLCFVYKLSKDVILETIFSRDTLSDIGQEISSLDLTLDELDHLTADLHNFVESCKVANASIDANQLFNMVDCENVSQVKVALAPFLKCFTFFAGKHNPYEYYRNDFYDDYFLLAELNANHSSGLSLVFVHDNDEEVAFNNGSPDMAVLDKTFYNKFVLTYYTKTNSELGFPYSNCMDYEEVHNKSRRTLIKQCMYTAIYLEYLAFPELSLVSVPNYLSNVTFDKGIPTSKFRAACEAIYHQPECKTHLFETRILKAEFDPTIDPGIILIKFGYPLGLQSDIMKSKKFNDIEFFCYVASIISLWLEVSILSVAKFLFHNLRKLGRNILRRRREAAKKRALLARYQQKQRKMNKSKAKISWISNGYEREFYLFYPKYMRSYGPVYPINYY</sequence>
<feature type="transmembrane region" description="Helical" evidence="1">
    <location>
        <begin position="24"/>
        <end position="48"/>
    </location>
</feature>
<reference evidence="3" key="1">
    <citation type="submission" date="2011-08" db="EMBL/GenBank/DDBJ databases">
        <authorList>
            <person name="Rombauts S."/>
        </authorList>
    </citation>
    <scope>NUCLEOTIDE SEQUENCE</scope>
    <source>
        <strain evidence="3">London</strain>
    </source>
</reference>
<evidence type="ECO:0000313" key="3">
    <source>
        <dbReference type="Proteomes" id="UP000015104"/>
    </source>
</evidence>
<protein>
    <submittedName>
        <fullName evidence="2">Uncharacterized protein</fullName>
    </submittedName>
</protein>
<accession>T1K9W2</accession>
<keyword evidence="1" id="KW-0812">Transmembrane</keyword>
<keyword evidence="1" id="KW-0472">Membrane</keyword>
<dbReference type="EnsemblMetazoa" id="tetur07g06380.1">
    <property type="protein sequence ID" value="tetur07g06380.1"/>
    <property type="gene ID" value="tetur07g06380"/>
</dbReference>
<dbReference type="EMBL" id="CAEY01001893">
    <property type="status" value="NOT_ANNOTATED_CDS"/>
    <property type="molecule type" value="Genomic_DNA"/>
</dbReference>
<dbReference type="AlphaFoldDB" id="T1K9W2"/>
<evidence type="ECO:0000256" key="1">
    <source>
        <dbReference type="SAM" id="Phobius"/>
    </source>
</evidence>
<keyword evidence="3" id="KW-1185">Reference proteome</keyword>